<evidence type="ECO:0000256" key="11">
    <source>
        <dbReference type="PROSITE-ProRule" id="PRU00560"/>
    </source>
</evidence>
<dbReference type="InterPro" id="IPR027417">
    <property type="entry name" value="P-loop_NTPase"/>
</dbReference>
<dbReference type="Gene3D" id="1.10.486.10">
    <property type="entry name" value="PCRA, domain 4"/>
    <property type="match status" value="1"/>
</dbReference>
<dbReference type="RefSeq" id="WP_317070683.1">
    <property type="nucleotide sequence ID" value="NZ_JAWHVN010000024.1"/>
</dbReference>
<evidence type="ECO:0000256" key="4">
    <source>
        <dbReference type="ARBA" id="ARBA00022806"/>
    </source>
</evidence>
<dbReference type="EMBL" id="JAWHVN010000024">
    <property type="protein sequence ID" value="MDV2618276.1"/>
    <property type="molecule type" value="Genomic_DNA"/>
</dbReference>
<dbReference type="PANTHER" id="PTHR11070:SF2">
    <property type="entry name" value="ATP-DEPENDENT DNA HELICASE SRS2"/>
    <property type="match status" value="1"/>
</dbReference>
<feature type="domain" description="UvrD-like helicase C-terminal" evidence="13">
    <location>
        <begin position="272"/>
        <end position="534"/>
    </location>
</feature>
<evidence type="ECO:0000256" key="6">
    <source>
        <dbReference type="ARBA" id="ARBA00023125"/>
    </source>
</evidence>
<dbReference type="PANTHER" id="PTHR11070">
    <property type="entry name" value="UVRD / RECB / PCRA DNA HELICASE FAMILY MEMBER"/>
    <property type="match status" value="1"/>
</dbReference>
<dbReference type="AlphaFoldDB" id="A0ABD5GN22"/>
<accession>A0ABD5GN22</accession>
<keyword evidence="5 11" id="KW-0067">ATP-binding</keyword>
<dbReference type="Pfam" id="PF00580">
    <property type="entry name" value="UvrD-helicase"/>
    <property type="match status" value="1"/>
</dbReference>
<evidence type="ECO:0000256" key="8">
    <source>
        <dbReference type="ARBA" id="ARBA00034617"/>
    </source>
</evidence>
<evidence type="ECO:0000313" key="15">
    <source>
        <dbReference type="Proteomes" id="UP001186159"/>
    </source>
</evidence>
<protein>
    <recommendedName>
        <fullName evidence="9">DNA 3'-5' helicase</fullName>
        <ecNumber evidence="9">5.6.2.4</ecNumber>
    </recommendedName>
</protein>
<evidence type="ECO:0000256" key="1">
    <source>
        <dbReference type="ARBA" id="ARBA00009922"/>
    </source>
</evidence>
<evidence type="ECO:0000256" key="2">
    <source>
        <dbReference type="ARBA" id="ARBA00022741"/>
    </source>
</evidence>
<name>A0ABD5GN22_9LACT</name>
<dbReference type="EC" id="5.6.2.4" evidence="9"/>
<dbReference type="InterPro" id="IPR013986">
    <property type="entry name" value="DExx_box_DNA_helicase_dom_sf"/>
</dbReference>
<keyword evidence="3 11" id="KW-0378">Hydrolase</keyword>
<evidence type="ECO:0000256" key="3">
    <source>
        <dbReference type="ARBA" id="ARBA00022801"/>
    </source>
</evidence>
<evidence type="ECO:0000259" key="12">
    <source>
        <dbReference type="PROSITE" id="PS51198"/>
    </source>
</evidence>
<evidence type="ECO:0000259" key="13">
    <source>
        <dbReference type="PROSITE" id="PS51217"/>
    </source>
</evidence>
<evidence type="ECO:0000256" key="5">
    <source>
        <dbReference type="ARBA" id="ARBA00022840"/>
    </source>
</evidence>
<comment type="catalytic activity">
    <reaction evidence="10">
        <text>ATP + H2O = ADP + phosphate + H(+)</text>
        <dbReference type="Rhea" id="RHEA:13065"/>
        <dbReference type="ChEBI" id="CHEBI:15377"/>
        <dbReference type="ChEBI" id="CHEBI:15378"/>
        <dbReference type="ChEBI" id="CHEBI:30616"/>
        <dbReference type="ChEBI" id="CHEBI:43474"/>
        <dbReference type="ChEBI" id="CHEBI:456216"/>
        <dbReference type="EC" id="5.6.2.4"/>
    </reaction>
</comment>
<dbReference type="CDD" id="cd17932">
    <property type="entry name" value="DEXQc_UvrD"/>
    <property type="match status" value="1"/>
</dbReference>
<dbReference type="Gene3D" id="1.10.10.160">
    <property type="match status" value="1"/>
</dbReference>
<feature type="binding site" evidence="11">
    <location>
        <begin position="23"/>
        <end position="30"/>
    </location>
    <ligand>
        <name>ATP</name>
        <dbReference type="ChEBI" id="CHEBI:30616"/>
    </ligand>
</feature>
<evidence type="ECO:0000256" key="7">
    <source>
        <dbReference type="ARBA" id="ARBA00023235"/>
    </source>
</evidence>
<dbReference type="GO" id="GO:0043138">
    <property type="term" value="F:3'-5' DNA helicase activity"/>
    <property type="evidence" value="ECO:0007669"/>
    <property type="project" value="UniProtKB-EC"/>
</dbReference>
<keyword evidence="6" id="KW-0238">DNA-binding</keyword>
<keyword evidence="7" id="KW-0413">Isomerase</keyword>
<dbReference type="InterPro" id="IPR014016">
    <property type="entry name" value="UvrD-like_ATP-bd"/>
</dbReference>
<dbReference type="Pfam" id="PF13361">
    <property type="entry name" value="UvrD_C"/>
    <property type="match status" value="1"/>
</dbReference>
<evidence type="ECO:0000313" key="14">
    <source>
        <dbReference type="EMBL" id="MDV2618276.1"/>
    </source>
</evidence>
<evidence type="ECO:0000256" key="9">
    <source>
        <dbReference type="ARBA" id="ARBA00034808"/>
    </source>
</evidence>
<dbReference type="GO" id="GO:0005524">
    <property type="term" value="F:ATP binding"/>
    <property type="evidence" value="ECO:0007669"/>
    <property type="project" value="UniProtKB-UniRule"/>
</dbReference>
<proteinExistence type="inferred from homology"/>
<evidence type="ECO:0000256" key="10">
    <source>
        <dbReference type="ARBA" id="ARBA00048988"/>
    </source>
</evidence>
<dbReference type="PROSITE" id="PS51198">
    <property type="entry name" value="UVRD_HELICASE_ATP_BIND"/>
    <property type="match status" value="1"/>
</dbReference>
<dbReference type="GO" id="GO:0003677">
    <property type="term" value="F:DNA binding"/>
    <property type="evidence" value="ECO:0007669"/>
    <property type="project" value="UniProtKB-KW"/>
</dbReference>
<sequence length="608" mass="70099">MINLSDKQQEIVDYLDGSILVTAGPGSGKTRVLTLRISNIIEKRKGKILALTFSNKAAEEISDRVKSQISDGSVDRVEVGTIHSFCLDIVLNKGNQIGLPSGLTVIESAADKLELLKKAFIRSGVYLEDRKIREVLNKIQHHKQNFISPEMAKNNNEDLNFIDIYEAYNNLLLTNRVIDFDDILFYAYRILVERPRVAKNYMKLYKYVLIDEAQDLNLTQYKIIKALTIGFENIMMVGDSAQSIYGFNGSDSKIMSELFIKDYHPREFYLVENYRSSSKIIDAANRIQPSSRSQAMYPIEGHLQTLSFKDEEEEARWITNKIIQLMNDGSTWIDRKVELSDIAVIGRNRYLFEHIEHFFSEHKIDYTFGGVNATLECETAEMKIFEIGMRVLANPYDDLHYGQVNSYLGREGKTEGFLNDLLNNSEVRNTELNENIIESVTSAWNLLNNNEESFSRALSKIEERVQNLINLDENFQFLIQNDIELWKNRWKKYCQQSVPGNRTLAQFRNQISLGKLNSNNSSGISLLTVHMSKGLEFEVVFILGLNQGTFPDYRTQTPIQKKEEKNNMFVAITRAKRECYITYPLEKIMPWGGKKKQYPSEYIQLIEE</sequence>
<comment type="caution">
    <text evidence="14">The sequence shown here is derived from an EMBL/GenBank/DDBJ whole genome shotgun (WGS) entry which is preliminary data.</text>
</comment>
<dbReference type="GO" id="GO:0016787">
    <property type="term" value="F:hydrolase activity"/>
    <property type="evidence" value="ECO:0007669"/>
    <property type="project" value="UniProtKB-UniRule"/>
</dbReference>
<organism evidence="14 15">
    <name type="scientific">Lactococcus lactis</name>
    <dbReference type="NCBI Taxonomy" id="1358"/>
    <lineage>
        <taxon>Bacteria</taxon>
        <taxon>Bacillati</taxon>
        <taxon>Bacillota</taxon>
        <taxon>Bacilli</taxon>
        <taxon>Lactobacillales</taxon>
        <taxon>Streptococcaceae</taxon>
        <taxon>Lactococcus</taxon>
    </lineage>
</organism>
<keyword evidence="2 11" id="KW-0547">Nucleotide-binding</keyword>
<feature type="domain" description="UvrD-like helicase ATP-binding" evidence="12">
    <location>
        <begin position="2"/>
        <end position="277"/>
    </location>
</feature>
<reference evidence="14 15" key="1">
    <citation type="submission" date="2023-10" db="EMBL/GenBank/DDBJ databases">
        <title>Production of high quality cheese from raw caw milk (raw cheese).</title>
        <authorList>
            <person name="Samouris G."/>
        </authorList>
    </citation>
    <scope>NUCLEOTIDE SEQUENCE [LARGE SCALE GENOMIC DNA]</scope>
    <source>
        <strain evidence="14 15">MRS-5</strain>
    </source>
</reference>
<dbReference type="InterPro" id="IPR014017">
    <property type="entry name" value="DNA_helicase_UvrD-like_C"/>
</dbReference>
<gene>
    <name evidence="14" type="ORF">RZO27_03905</name>
</gene>
<comment type="similarity">
    <text evidence="1">Belongs to the helicase family. UvrD subfamily.</text>
</comment>
<dbReference type="PROSITE" id="PS51217">
    <property type="entry name" value="UVRD_HELICASE_CTER"/>
    <property type="match status" value="1"/>
</dbReference>
<dbReference type="Gene3D" id="3.40.50.300">
    <property type="entry name" value="P-loop containing nucleotide triphosphate hydrolases"/>
    <property type="match status" value="2"/>
</dbReference>
<keyword evidence="4 11" id="KW-0347">Helicase</keyword>
<comment type="catalytic activity">
    <reaction evidence="8">
        <text>Couples ATP hydrolysis with the unwinding of duplex DNA by translocating in the 3'-5' direction.</text>
        <dbReference type="EC" id="5.6.2.4"/>
    </reaction>
</comment>
<dbReference type="SUPFAM" id="SSF52540">
    <property type="entry name" value="P-loop containing nucleoside triphosphate hydrolases"/>
    <property type="match status" value="1"/>
</dbReference>
<dbReference type="Proteomes" id="UP001186159">
    <property type="component" value="Unassembled WGS sequence"/>
</dbReference>
<dbReference type="InterPro" id="IPR000212">
    <property type="entry name" value="DNA_helicase_UvrD/REP"/>
</dbReference>